<dbReference type="EMBL" id="FMYM01000001">
    <property type="protein sequence ID" value="SDB82360.1"/>
    <property type="molecule type" value="Genomic_DNA"/>
</dbReference>
<dbReference type="Proteomes" id="UP000242662">
    <property type="component" value="Unassembled WGS sequence"/>
</dbReference>
<dbReference type="RefSeq" id="WP_090774413.1">
    <property type="nucleotide sequence ID" value="NZ_FMYM01000001.1"/>
</dbReference>
<evidence type="ECO:0000313" key="2">
    <source>
        <dbReference type="Proteomes" id="UP000242662"/>
    </source>
</evidence>
<gene>
    <name evidence="1" type="ORF">SAMN05421737_101174</name>
</gene>
<sequence length="225" mass="25831">MKNVVYGSSFRKPPGYKIVFGEGEEKHYFGGDSWDLPECPICRTCMHQIITLDLGDNRLTDLREVGGNEIALFSCLNCSMCWADQFFKIDFKNRRAIIIRQCQQDKEQMEEEYRMTTPLPCIPVSLVGLKKEEYPTSEEKNDNIFSELGTTYIGRVLGKPVLAQEALNNRCCECKKEMKFVALVTGENGIEEMEEREVDLFFGEFILYFSLCITCSVMKVESQSI</sequence>
<proteinExistence type="predicted"/>
<accession>A0A1G6GK86</accession>
<reference evidence="2" key="1">
    <citation type="submission" date="2016-09" db="EMBL/GenBank/DDBJ databases">
        <authorList>
            <person name="Varghese N."/>
            <person name="Submissions S."/>
        </authorList>
    </citation>
    <scope>NUCLEOTIDE SEQUENCE [LARGE SCALE GENOMIC DNA]</scope>
    <source>
        <strain evidence="2">25nlg</strain>
    </source>
</reference>
<protein>
    <submittedName>
        <fullName evidence="1">Uncharacterized protein</fullName>
    </submittedName>
</protein>
<name>A0A1G6GK86_9BACI</name>
<dbReference type="AlphaFoldDB" id="A0A1G6GK86"/>
<keyword evidence="2" id="KW-1185">Reference proteome</keyword>
<organism evidence="1 2">
    <name type="scientific">Shouchella lonarensis</name>
    <dbReference type="NCBI Taxonomy" id="1464122"/>
    <lineage>
        <taxon>Bacteria</taxon>
        <taxon>Bacillati</taxon>
        <taxon>Bacillota</taxon>
        <taxon>Bacilli</taxon>
        <taxon>Bacillales</taxon>
        <taxon>Bacillaceae</taxon>
        <taxon>Shouchella</taxon>
    </lineage>
</organism>
<dbReference type="STRING" id="1464122.SAMN05421737_101174"/>
<evidence type="ECO:0000313" key="1">
    <source>
        <dbReference type="EMBL" id="SDB82360.1"/>
    </source>
</evidence>
<dbReference type="OrthoDB" id="2586028at2"/>